<name>A0AAW5ZRU3_RALSL</name>
<proteinExistence type="predicted"/>
<sequence>MRSTVRTGLERKPGGGGPFAMVIAMRSDVDIKGDLGKLDGPGPMRFDFDRPARTSAIPR</sequence>
<evidence type="ECO:0000256" key="1">
    <source>
        <dbReference type="SAM" id="MobiDB-lite"/>
    </source>
</evidence>
<reference evidence="2" key="1">
    <citation type="submission" date="2021-09" db="EMBL/GenBank/DDBJ databases">
        <title>Genomic analysis of Ralstonia spp.</title>
        <authorList>
            <person name="Aburjaile F."/>
            <person name="Ariute J.C."/>
            <person name="Pais A.K.L."/>
            <person name="Albuquerque G.M.R."/>
            <person name="Silva A.M.F."/>
            <person name="Brenig B."/>
            <person name="Azevedo V."/>
            <person name="Matiuzzi M."/>
            <person name="Ramos R."/>
            <person name="Goes-Neto A."/>
            <person name="Soares S."/>
            <person name="Iseppon A.M.B."/>
            <person name="Souza E."/>
            <person name="Gama M."/>
        </authorList>
    </citation>
    <scope>NUCLEOTIDE SEQUENCE</scope>
    <source>
        <strain evidence="2">CCRMRs91</strain>
    </source>
</reference>
<gene>
    <name evidence="2" type="ORF">LBW59_20845</name>
</gene>
<accession>A0AAW5ZRU3</accession>
<dbReference type="AlphaFoldDB" id="A0AAW5ZRU3"/>
<protein>
    <submittedName>
        <fullName evidence="2">Uncharacterized protein</fullName>
    </submittedName>
</protein>
<dbReference type="Proteomes" id="UP001144050">
    <property type="component" value="Unassembled WGS sequence"/>
</dbReference>
<comment type="caution">
    <text evidence="2">The sequence shown here is derived from an EMBL/GenBank/DDBJ whole genome shotgun (WGS) entry which is preliminary data.</text>
</comment>
<feature type="region of interest" description="Disordered" evidence="1">
    <location>
        <begin position="40"/>
        <end position="59"/>
    </location>
</feature>
<dbReference type="RefSeq" id="WP_125026429.1">
    <property type="nucleotide sequence ID" value="NZ_CDLW01000001.1"/>
</dbReference>
<dbReference type="EMBL" id="JAIVFG010000044">
    <property type="protein sequence ID" value="MDB0573205.1"/>
    <property type="molecule type" value="Genomic_DNA"/>
</dbReference>
<evidence type="ECO:0000313" key="3">
    <source>
        <dbReference type="Proteomes" id="UP001144050"/>
    </source>
</evidence>
<evidence type="ECO:0000313" key="2">
    <source>
        <dbReference type="EMBL" id="MDB0573205.1"/>
    </source>
</evidence>
<organism evidence="2 3">
    <name type="scientific">Ralstonia solanacearum</name>
    <name type="common">Pseudomonas solanacearum</name>
    <dbReference type="NCBI Taxonomy" id="305"/>
    <lineage>
        <taxon>Bacteria</taxon>
        <taxon>Pseudomonadati</taxon>
        <taxon>Pseudomonadota</taxon>
        <taxon>Betaproteobacteria</taxon>
        <taxon>Burkholderiales</taxon>
        <taxon>Burkholderiaceae</taxon>
        <taxon>Ralstonia</taxon>
        <taxon>Ralstonia solanacearum species complex</taxon>
    </lineage>
</organism>